<dbReference type="AlphaFoldDB" id="A0A6M3LB88"/>
<evidence type="ECO:0000313" key="1">
    <source>
        <dbReference type="EMBL" id="QJA90634.1"/>
    </source>
</evidence>
<dbReference type="InterPro" id="IPR038765">
    <property type="entry name" value="Papain-like_cys_pep_sf"/>
</dbReference>
<reference evidence="1" key="1">
    <citation type="submission" date="2020-03" db="EMBL/GenBank/DDBJ databases">
        <title>The deep terrestrial virosphere.</title>
        <authorList>
            <person name="Holmfeldt K."/>
            <person name="Nilsson E."/>
            <person name="Simone D."/>
            <person name="Lopez-Fernandez M."/>
            <person name="Wu X."/>
            <person name="de Brujin I."/>
            <person name="Lundin D."/>
            <person name="Andersson A."/>
            <person name="Bertilsson S."/>
            <person name="Dopson M."/>
        </authorList>
    </citation>
    <scope>NUCLEOTIDE SEQUENCE</scope>
    <source>
        <strain evidence="1">MM415B03628</strain>
    </source>
</reference>
<organism evidence="1">
    <name type="scientific">viral metagenome</name>
    <dbReference type="NCBI Taxonomy" id="1070528"/>
    <lineage>
        <taxon>unclassified sequences</taxon>
        <taxon>metagenomes</taxon>
        <taxon>organismal metagenomes</taxon>
    </lineage>
</organism>
<proteinExistence type="predicted"/>
<gene>
    <name evidence="1" type="ORF">MM415B03628_0010</name>
</gene>
<dbReference type="EMBL" id="MT142926">
    <property type="protein sequence ID" value="QJA90634.1"/>
    <property type="molecule type" value="Genomic_DNA"/>
</dbReference>
<sequence length="172" mass="19809">MYKHIRDKINSGDIIEWRSASPLGSIIRFFTRQKVNHSSLCICLPQYKDWKEPHKFILEANPGGIELQLLSRRLQEFKGSAWWLKLKVGTEKTKEAIESWALPQVGVKYDYGSLFKNAIGRVSADSRKFFCSEFCYLALQHAGIILKTKKNRAPRPGEFGQFSIFDKPIQIS</sequence>
<dbReference type="Pfam" id="PF05708">
    <property type="entry name" value="Peptidase_C92"/>
    <property type="match status" value="1"/>
</dbReference>
<dbReference type="SUPFAM" id="SSF54001">
    <property type="entry name" value="Cysteine proteinases"/>
    <property type="match status" value="1"/>
</dbReference>
<name>A0A6M3LB88_9ZZZZ</name>
<protein>
    <submittedName>
        <fullName evidence="1">Putative peptidase</fullName>
    </submittedName>
</protein>
<accession>A0A6M3LB88</accession>
<dbReference type="Gene3D" id="3.90.1720.10">
    <property type="entry name" value="endopeptidase domain like (from Nostoc punctiforme)"/>
    <property type="match status" value="1"/>
</dbReference>
<dbReference type="InterPro" id="IPR024453">
    <property type="entry name" value="Peptidase_C92"/>
</dbReference>